<reference evidence="2 3" key="1">
    <citation type="journal article" date="2010" name="Stand. Genomic Sci.">
        <title>Complete genome sequence of Methanoplanus petrolearius type strain (SEBR 4847).</title>
        <authorList>
            <person name="Brambilla E."/>
            <person name="Djao O.D."/>
            <person name="Daligault H."/>
            <person name="Lapidus A."/>
            <person name="Lucas S."/>
            <person name="Hammon N."/>
            <person name="Nolan M."/>
            <person name="Tice H."/>
            <person name="Cheng J.F."/>
            <person name="Han C."/>
            <person name="Tapia R."/>
            <person name="Goodwin L."/>
            <person name="Pitluck S."/>
            <person name="Liolios K."/>
            <person name="Ivanova N."/>
            <person name="Mavromatis K."/>
            <person name="Mikhailova N."/>
            <person name="Pati A."/>
            <person name="Chen A."/>
            <person name="Palaniappan K."/>
            <person name="Land M."/>
            <person name="Hauser L."/>
            <person name="Chang Y.J."/>
            <person name="Jeffries C.D."/>
            <person name="Rohde M."/>
            <person name="Spring S."/>
            <person name="Sikorski J."/>
            <person name="Goker M."/>
            <person name="Woyke T."/>
            <person name="Bristow J."/>
            <person name="Eisen J.A."/>
            <person name="Markowitz V."/>
            <person name="Hugenholtz P."/>
            <person name="Kyrpides N.C."/>
            <person name="Klenk H.P."/>
        </authorList>
    </citation>
    <scope>NUCLEOTIDE SEQUENCE [LARGE SCALE GENOMIC DNA]</scope>
    <source>
        <strain evidence="3">DSM 11571 / OCM 486 / SEBR 4847</strain>
    </source>
</reference>
<protein>
    <submittedName>
        <fullName evidence="2">H4MPT-linked C1 transfer pathway protein</fullName>
    </submittedName>
</protein>
<feature type="domain" description="Hydantoinase A/oxoprolinase" evidence="1">
    <location>
        <begin position="48"/>
        <end position="278"/>
    </location>
</feature>
<name>E1RKG6_METP4</name>
<dbReference type="RefSeq" id="WP_013328997.1">
    <property type="nucleotide sequence ID" value="NC_014507.1"/>
</dbReference>
<dbReference type="HOGENOM" id="CLU_060932_0_0_2"/>
<evidence type="ECO:0000313" key="3">
    <source>
        <dbReference type="Proteomes" id="UP000006565"/>
    </source>
</evidence>
<keyword evidence="3" id="KW-1185">Reference proteome</keyword>
<dbReference type="eggNOG" id="arCOG04369">
    <property type="taxonomic scope" value="Archaea"/>
</dbReference>
<dbReference type="InterPro" id="IPR002821">
    <property type="entry name" value="Hydantoinase_A"/>
</dbReference>
<dbReference type="InterPro" id="IPR002756">
    <property type="entry name" value="MfnF"/>
</dbReference>
<accession>E1RKG6</accession>
<evidence type="ECO:0000259" key="1">
    <source>
        <dbReference type="Pfam" id="PF01968"/>
    </source>
</evidence>
<evidence type="ECO:0000313" key="2">
    <source>
        <dbReference type="EMBL" id="ADN35819.1"/>
    </source>
</evidence>
<sequence length="311" mass="33629">MSDIIGIDVGGANLKVFEDNTVTIHYCPMWQEAPITEILEPYSGKKAAVVMSGELADGFANKKEGIKFIVESVKRAIPCSLFYGTDGGFHDGPTSILAAANWLASADFLRERYPDQVLVDLGSTTTDIIPLNSFGALKGMRDLDRLRKGYLVYTGTLRSTVPSLLRSVSVNGYDTLVSSEYFAQSADVHLVLGNIDEADYTVPTPDVAATSYEASLQRLSRVVCSDLEEIGESGALEIAKAFYMEQMNLIKEQVERVMDETGSSGIIAAGIGSHIISKLFDCIDLSCEPGIYPDALPAQAVCEVAKRTGIF</sequence>
<proteinExistence type="predicted"/>
<dbReference type="GO" id="GO:0016787">
    <property type="term" value="F:hydrolase activity"/>
    <property type="evidence" value="ECO:0007669"/>
    <property type="project" value="InterPro"/>
</dbReference>
<dbReference type="NCBIfam" id="TIGR03123">
    <property type="entry name" value="one_C_unchar_1"/>
    <property type="match status" value="1"/>
</dbReference>
<dbReference type="STRING" id="679926.Mpet_1052"/>
<dbReference type="AlphaFoldDB" id="E1RKG6"/>
<dbReference type="Proteomes" id="UP000006565">
    <property type="component" value="Chromosome"/>
</dbReference>
<dbReference type="KEGG" id="mpi:Mpet_1052"/>
<dbReference type="EMBL" id="CP002117">
    <property type="protein sequence ID" value="ADN35819.1"/>
    <property type="molecule type" value="Genomic_DNA"/>
</dbReference>
<dbReference type="Gene3D" id="3.30.420.40">
    <property type="match status" value="1"/>
</dbReference>
<dbReference type="Gene3D" id="3.30.420.190">
    <property type="entry name" value="conserved archaeal protein q6m145"/>
    <property type="match status" value="1"/>
</dbReference>
<organism evidence="2 3">
    <name type="scientific">Methanolacinia petrolearia (strain DSM 11571 / OCM 486 / SEBR 4847)</name>
    <name type="common">Methanoplanus petrolearius</name>
    <dbReference type="NCBI Taxonomy" id="679926"/>
    <lineage>
        <taxon>Archaea</taxon>
        <taxon>Methanobacteriati</taxon>
        <taxon>Methanobacteriota</taxon>
        <taxon>Stenosarchaea group</taxon>
        <taxon>Methanomicrobia</taxon>
        <taxon>Methanomicrobiales</taxon>
        <taxon>Methanomicrobiaceae</taxon>
        <taxon>Methanolacinia</taxon>
    </lineage>
</organism>
<dbReference type="Pfam" id="PF01968">
    <property type="entry name" value="Hydantoinase_A"/>
    <property type="match status" value="1"/>
</dbReference>
<gene>
    <name evidence="2" type="ordered locus">Mpet_1052</name>
</gene>
<dbReference type="GeneID" id="9743516"/>